<gene>
    <name evidence="5" type="ORF">ACFP0N_32215</name>
</gene>
<dbReference type="InterPro" id="IPR028098">
    <property type="entry name" value="Glyco_trans_4-like_N"/>
</dbReference>
<evidence type="ECO:0000313" key="5">
    <source>
        <dbReference type="EMBL" id="MFC5889641.1"/>
    </source>
</evidence>
<protein>
    <submittedName>
        <fullName evidence="5">Glycosyltransferase</fullName>
        <ecNumber evidence="5">2.4.-.-</ecNumber>
    </submittedName>
</protein>
<evidence type="ECO:0000313" key="6">
    <source>
        <dbReference type="Proteomes" id="UP001596067"/>
    </source>
</evidence>
<accession>A0ABW1F8K6</accession>
<feature type="region of interest" description="Disordered" evidence="3">
    <location>
        <begin position="1"/>
        <end position="41"/>
    </location>
</feature>
<dbReference type="EMBL" id="JBHSOD010000061">
    <property type="protein sequence ID" value="MFC5889641.1"/>
    <property type="molecule type" value="Genomic_DNA"/>
</dbReference>
<dbReference type="EC" id="2.4.-.-" evidence="5"/>
<dbReference type="GO" id="GO:0016757">
    <property type="term" value="F:glycosyltransferase activity"/>
    <property type="evidence" value="ECO:0007669"/>
    <property type="project" value="UniProtKB-KW"/>
</dbReference>
<dbReference type="Gene3D" id="3.40.50.2000">
    <property type="entry name" value="Glycogen Phosphorylase B"/>
    <property type="match status" value="2"/>
</dbReference>
<keyword evidence="6" id="KW-1185">Reference proteome</keyword>
<evidence type="ECO:0000259" key="4">
    <source>
        <dbReference type="Pfam" id="PF13579"/>
    </source>
</evidence>
<evidence type="ECO:0000256" key="2">
    <source>
        <dbReference type="ARBA" id="ARBA00022679"/>
    </source>
</evidence>
<dbReference type="Proteomes" id="UP001596067">
    <property type="component" value="Unassembled WGS sequence"/>
</dbReference>
<feature type="compositionally biased region" description="Pro residues" evidence="3">
    <location>
        <begin position="1"/>
        <end position="14"/>
    </location>
</feature>
<feature type="domain" description="Glycosyltransferase subfamily 4-like N-terminal" evidence="4">
    <location>
        <begin position="80"/>
        <end position="211"/>
    </location>
</feature>
<keyword evidence="1 5" id="KW-0328">Glycosyltransferase</keyword>
<reference evidence="6" key="1">
    <citation type="journal article" date="2019" name="Int. J. Syst. Evol. Microbiol.">
        <title>The Global Catalogue of Microorganisms (GCM) 10K type strain sequencing project: providing services to taxonomists for standard genome sequencing and annotation.</title>
        <authorList>
            <consortium name="The Broad Institute Genomics Platform"/>
            <consortium name="The Broad Institute Genome Sequencing Center for Infectious Disease"/>
            <person name="Wu L."/>
            <person name="Ma J."/>
        </authorList>
    </citation>
    <scope>NUCLEOTIDE SEQUENCE [LARGE SCALE GENOMIC DNA]</scope>
    <source>
        <strain evidence="6">CGMCC 4.1469</strain>
    </source>
</reference>
<comment type="caution">
    <text evidence="5">The sequence shown here is derived from an EMBL/GenBank/DDBJ whole genome shotgun (WGS) entry which is preliminary data.</text>
</comment>
<dbReference type="RefSeq" id="WP_313766647.1">
    <property type="nucleotide sequence ID" value="NZ_BAAAVH010000119.1"/>
</dbReference>
<dbReference type="PANTHER" id="PTHR45947">
    <property type="entry name" value="SULFOQUINOVOSYL TRANSFERASE SQD2"/>
    <property type="match status" value="1"/>
</dbReference>
<keyword evidence="2 5" id="KW-0808">Transferase</keyword>
<organism evidence="5 6">
    <name type="scientific">Kitasatospora aburaviensis</name>
    <dbReference type="NCBI Taxonomy" id="67265"/>
    <lineage>
        <taxon>Bacteria</taxon>
        <taxon>Bacillati</taxon>
        <taxon>Actinomycetota</taxon>
        <taxon>Actinomycetes</taxon>
        <taxon>Kitasatosporales</taxon>
        <taxon>Streptomycetaceae</taxon>
        <taxon>Kitasatospora</taxon>
    </lineage>
</organism>
<evidence type="ECO:0000256" key="3">
    <source>
        <dbReference type="SAM" id="MobiDB-lite"/>
    </source>
</evidence>
<dbReference type="InterPro" id="IPR050194">
    <property type="entry name" value="Glycosyltransferase_grp1"/>
</dbReference>
<dbReference type="Pfam" id="PF13579">
    <property type="entry name" value="Glyco_trans_4_4"/>
    <property type="match status" value="1"/>
</dbReference>
<dbReference type="SUPFAM" id="SSF53756">
    <property type="entry name" value="UDP-Glycosyltransferase/glycogen phosphorylase"/>
    <property type="match status" value="1"/>
</dbReference>
<sequence>MPEPTPDIPGPTAPGPAAVHEPLARHEPPAPATRLRGPGGRPLRVAHLTTVDMSLHLLLATELKVDVEAGFETYGISAPGPYVPAIEAIGVRHEPLSALTRAWQPRADAAAARELLAVLDRIRPDVLHTHNPKTGVLGRILGRLARVPVVVNTCHGLWAQAHDPFAKRAFVLGAEALAARFSHAELYQNGEDRRTLARAVPSRRSRVVGNGVDLTRFVTDPGERDRRRARIRAELGVGPGELLVGGVGRRVAEKGIREYAEAARALAGKARFVWIGPDDPDKPDAHGAESGVEFLGPRSDMPAVYAALDVFVLPSYREGFSRSAMEAAAGGLPMVLSDIRGCREIGTHDEHLLLTPPGDARALISALDRLLTEPALRDRLGAAARRRASAHFDQRAVAGVSLETYAAVARAKALPWTVG</sequence>
<proteinExistence type="predicted"/>
<evidence type="ECO:0000256" key="1">
    <source>
        <dbReference type="ARBA" id="ARBA00022676"/>
    </source>
</evidence>
<dbReference type="PANTHER" id="PTHR45947:SF3">
    <property type="entry name" value="SULFOQUINOVOSYL TRANSFERASE SQD2"/>
    <property type="match status" value="1"/>
</dbReference>
<name>A0ABW1F8K6_9ACTN</name>
<dbReference type="Pfam" id="PF13692">
    <property type="entry name" value="Glyco_trans_1_4"/>
    <property type="match status" value="1"/>
</dbReference>